<dbReference type="Pfam" id="PF00406">
    <property type="entry name" value="ADK"/>
    <property type="match status" value="2"/>
</dbReference>
<feature type="compositionally biased region" description="Low complexity" evidence="7">
    <location>
        <begin position="199"/>
        <end position="213"/>
    </location>
</feature>
<reference evidence="9 10" key="1">
    <citation type="journal article" date="2023" name="IScience">
        <title>Expanded male sex-determining region conserved during the evolution of homothallism in the green alga Volvox.</title>
        <authorList>
            <person name="Yamamoto K."/>
            <person name="Matsuzaki R."/>
            <person name="Mahakham W."/>
            <person name="Heman W."/>
            <person name="Sekimoto H."/>
            <person name="Kawachi M."/>
            <person name="Minakuchi Y."/>
            <person name="Toyoda A."/>
            <person name="Nozaki H."/>
        </authorList>
    </citation>
    <scope>NUCLEOTIDE SEQUENCE [LARGE SCALE GENOMIC DNA]</scope>
    <source>
        <strain evidence="9 10">NIES-4468</strain>
    </source>
</reference>
<name>A0ABQ5SE63_9CHLO</name>
<dbReference type="InterPro" id="IPR017665">
    <property type="entry name" value="Guanylate_kinase"/>
</dbReference>
<dbReference type="PRINTS" id="PR00094">
    <property type="entry name" value="ADENYLTKNASE"/>
</dbReference>
<evidence type="ECO:0000256" key="1">
    <source>
        <dbReference type="ARBA" id="ARBA00005790"/>
    </source>
</evidence>
<organism evidence="9 10">
    <name type="scientific">Volvox africanus</name>
    <dbReference type="NCBI Taxonomy" id="51714"/>
    <lineage>
        <taxon>Eukaryota</taxon>
        <taxon>Viridiplantae</taxon>
        <taxon>Chlorophyta</taxon>
        <taxon>core chlorophytes</taxon>
        <taxon>Chlorophyceae</taxon>
        <taxon>CS clade</taxon>
        <taxon>Chlamydomonadales</taxon>
        <taxon>Volvocaceae</taxon>
        <taxon>Volvox</taxon>
    </lineage>
</organism>
<evidence type="ECO:0000313" key="10">
    <source>
        <dbReference type="Proteomes" id="UP001165090"/>
    </source>
</evidence>
<dbReference type="Gene3D" id="3.40.50.300">
    <property type="entry name" value="P-loop containing nucleotide triphosphate hydrolases"/>
    <property type="match status" value="4"/>
</dbReference>
<evidence type="ECO:0000256" key="7">
    <source>
        <dbReference type="SAM" id="MobiDB-lite"/>
    </source>
</evidence>
<dbReference type="CDD" id="cd01428">
    <property type="entry name" value="ADK"/>
    <property type="match status" value="2"/>
</dbReference>
<feature type="region of interest" description="Disordered" evidence="7">
    <location>
        <begin position="419"/>
        <end position="465"/>
    </location>
</feature>
<evidence type="ECO:0000256" key="2">
    <source>
        <dbReference type="ARBA" id="ARBA00007220"/>
    </source>
</evidence>
<accession>A0ABQ5SE63</accession>
<keyword evidence="4" id="KW-0547">Nucleotide-binding</keyword>
<evidence type="ECO:0000256" key="3">
    <source>
        <dbReference type="ARBA" id="ARBA00022679"/>
    </source>
</evidence>
<feature type="domain" description="Guanylate kinase-like" evidence="8">
    <location>
        <begin position="665"/>
        <end position="849"/>
    </location>
</feature>
<comment type="similarity">
    <text evidence="2">Belongs to the adenylate kinase family.</text>
</comment>
<dbReference type="PROSITE" id="PS00113">
    <property type="entry name" value="ADENYLATE_KINASE"/>
    <property type="match status" value="1"/>
</dbReference>
<dbReference type="SUPFAM" id="SSF52540">
    <property type="entry name" value="P-loop containing nucleoside triphosphate hydrolases"/>
    <property type="match status" value="4"/>
</dbReference>
<dbReference type="Gene3D" id="3.30.63.10">
    <property type="entry name" value="Guanylate Kinase phosphate binding domain"/>
    <property type="match status" value="1"/>
</dbReference>
<dbReference type="SMART" id="SM00015">
    <property type="entry name" value="IQ"/>
    <property type="match status" value="3"/>
</dbReference>
<dbReference type="Pfam" id="PF00612">
    <property type="entry name" value="IQ"/>
    <property type="match status" value="1"/>
</dbReference>
<evidence type="ECO:0000256" key="6">
    <source>
        <dbReference type="ARBA" id="ARBA00022840"/>
    </source>
</evidence>
<evidence type="ECO:0000313" key="9">
    <source>
        <dbReference type="EMBL" id="GLI68217.1"/>
    </source>
</evidence>
<dbReference type="InterPro" id="IPR000048">
    <property type="entry name" value="IQ_motif_EF-hand-BS"/>
</dbReference>
<keyword evidence="10" id="KW-1185">Reference proteome</keyword>
<dbReference type="PANTHER" id="PTHR23117:SF13">
    <property type="entry name" value="GUANYLATE KINASE"/>
    <property type="match status" value="1"/>
</dbReference>
<comment type="caution">
    <text evidence="9">The sequence shown here is derived from an EMBL/GenBank/DDBJ whole genome shotgun (WGS) entry which is preliminary data.</text>
</comment>
<sequence length="1009" mass="109084">MDNVTIVFVLGAPGSGKGTQCEKIVEKYGWTHLSTGDLLRNEVLGETEMGQQVNEIMASGQMVPNELIFELLTNAMADSGSSRFLIDGFPRTMDQLMEFQTQIKPCDGALVFTVPEEVAVERLLARGATSGRVDDNEDTIRERMNVFWSESQQVIEFLADSVNLHEVDSAAPEEEVFAEVMPFMDAMDALAADREAGRAGDSGMASDADAASAVDEGPNGGRVGSELSEATVVYVLGNPGCDQDTQCELVRQRYKWTVIRPEDMLREEIDKETELGKQAAELLAVGQDVPSDLLVEMLAKALIAAPPVSRRFLLNGFPKHMAQLEAFETRVRPCDGVLILTMPEEVAVERLLASEEYESEEAVRDLLDAFRVETQPVIDILRDQNVQVADVDAAGDTEEVFAQVAAFIEGFGAPLDQAQAEDTQPPQQQQEEGQQQQEQGAEQEQQPPAGEDDAEASEGCWPGQSGYTEEQVRAAIRIQAAQRGYEGRRKMAAMREAKLAQLAADTKAAPATAAEGPAEVEREETVGGSSAFGEYTDEQVEAVVRIQAARRGYQDRKRVAAMRAGLRQQQQQLQAVGEKHKLAEVAAIAEGTAEATGAAEVEPEAAEAVADAQETSGLSEEEAILRIQAAGRGYLERKKVAAMKAEVRAQAALEAKEEEQVSAIRGMLVVCGPSGVGKGTLIGRLMSEHGDKFGFSVSHTTRGPRPGEQDGVHYHFTNRESMQRGVNAGLFLEYADVHGNMYGTSLEAVAAVGQSGRIAVLDIDVQGATKIKASRAASKARFVFVDPPSLEVLEARLRGRGTETEDKVQLRLSNARAEIDRSREPGFFDARLVNDELAAAYHRFKTTIEGLLPGTFSPEDLRTPGPSAEELEAKVLEQVSAIRGMLVVCGPSGVGKGTLIGRLMSEHGDKFGFSVSHTTRGPRPGEQDGVHYHFTNRESMQRGVNAGLFLEYADVHGNMYGTSLEAVAAVGQSGRIAVLDIDVQGATKIKASRAASKARFVFVDPPSLE</sequence>
<dbReference type="PANTHER" id="PTHR23117">
    <property type="entry name" value="GUANYLATE KINASE-RELATED"/>
    <property type="match status" value="1"/>
</dbReference>
<dbReference type="InterPro" id="IPR008145">
    <property type="entry name" value="GK/Ca_channel_bsu"/>
</dbReference>
<evidence type="ECO:0000259" key="8">
    <source>
        <dbReference type="PROSITE" id="PS50052"/>
    </source>
</evidence>
<dbReference type="PROSITE" id="PS50096">
    <property type="entry name" value="IQ"/>
    <property type="match status" value="3"/>
</dbReference>
<evidence type="ECO:0000256" key="4">
    <source>
        <dbReference type="ARBA" id="ARBA00022741"/>
    </source>
</evidence>
<comment type="similarity">
    <text evidence="1">Belongs to the guanylate kinase family.</text>
</comment>
<dbReference type="SMART" id="SM00072">
    <property type="entry name" value="GuKc"/>
    <property type="match status" value="2"/>
</dbReference>
<feature type="non-terminal residue" evidence="9">
    <location>
        <position position="1009"/>
    </location>
</feature>
<keyword evidence="6" id="KW-0067">ATP-binding</keyword>
<dbReference type="InterPro" id="IPR000850">
    <property type="entry name" value="Adenylat/UMP-CMP_kin"/>
</dbReference>
<evidence type="ECO:0000256" key="5">
    <source>
        <dbReference type="ARBA" id="ARBA00022777"/>
    </source>
</evidence>
<dbReference type="InterPro" id="IPR033690">
    <property type="entry name" value="Adenylat_kinase_CS"/>
</dbReference>
<dbReference type="EMBL" id="BSDZ01000079">
    <property type="protein sequence ID" value="GLI68217.1"/>
    <property type="molecule type" value="Genomic_DNA"/>
</dbReference>
<dbReference type="InterPro" id="IPR008144">
    <property type="entry name" value="Guanylate_kin-like_dom"/>
</dbReference>
<dbReference type="PROSITE" id="PS50052">
    <property type="entry name" value="GUANYLATE_KINASE_2"/>
    <property type="match status" value="2"/>
</dbReference>
<keyword evidence="5" id="KW-0418">Kinase</keyword>
<proteinExistence type="inferred from homology"/>
<dbReference type="PROSITE" id="PS00856">
    <property type="entry name" value="GUANYLATE_KINASE_1"/>
    <property type="match status" value="2"/>
</dbReference>
<feature type="compositionally biased region" description="Low complexity" evidence="7">
    <location>
        <begin position="419"/>
        <end position="449"/>
    </location>
</feature>
<dbReference type="NCBIfam" id="TIGR03263">
    <property type="entry name" value="guanyl_kin"/>
    <property type="match status" value="1"/>
</dbReference>
<dbReference type="Pfam" id="PF00625">
    <property type="entry name" value="Guanylate_kin"/>
    <property type="match status" value="2"/>
</dbReference>
<keyword evidence="3" id="KW-0808">Transferase</keyword>
<dbReference type="Proteomes" id="UP001165090">
    <property type="component" value="Unassembled WGS sequence"/>
</dbReference>
<gene>
    <name evidence="9" type="ORF">VaNZ11_012561</name>
</gene>
<dbReference type="Gene3D" id="1.20.5.190">
    <property type="match status" value="1"/>
</dbReference>
<feature type="domain" description="Guanylate kinase-like" evidence="8">
    <location>
        <begin position="883"/>
        <end position="1009"/>
    </location>
</feature>
<feature type="region of interest" description="Disordered" evidence="7">
    <location>
        <begin position="194"/>
        <end position="220"/>
    </location>
</feature>
<dbReference type="CDD" id="cd23767">
    <property type="entry name" value="IQCD"/>
    <property type="match status" value="2"/>
</dbReference>
<dbReference type="InterPro" id="IPR020590">
    <property type="entry name" value="Guanylate_kinase_CS"/>
</dbReference>
<dbReference type="HAMAP" id="MF_00235">
    <property type="entry name" value="Adenylate_kinase_Adk"/>
    <property type="match status" value="2"/>
</dbReference>
<protein>
    <recommendedName>
        <fullName evidence="8">Guanylate kinase-like domain-containing protein</fullName>
    </recommendedName>
</protein>
<dbReference type="CDD" id="cd00071">
    <property type="entry name" value="GMPK"/>
    <property type="match status" value="2"/>
</dbReference>
<dbReference type="InterPro" id="IPR027417">
    <property type="entry name" value="P-loop_NTPase"/>
</dbReference>